<accession>A0AAV1CPD5</accession>
<keyword evidence="3" id="KW-1185">Reference proteome</keyword>
<reference evidence="2" key="1">
    <citation type="submission" date="2023-03" db="EMBL/GenBank/DDBJ databases">
        <authorList>
            <person name="Julca I."/>
        </authorList>
    </citation>
    <scope>NUCLEOTIDE SEQUENCE</scope>
</reference>
<protein>
    <submittedName>
        <fullName evidence="2">OLC1v1033881C1</fullName>
    </submittedName>
</protein>
<gene>
    <name evidence="2" type="ORF">OLC1_LOCUS7936</name>
</gene>
<feature type="region of interest" description="Disordered" evidence="1">
    <location>
        <begin position="253"/>
        <end position="321"/>
    </location>
</feature>
<feature type="compositionally biased region" description="Basic residues" evidence="1">
    <location>
        <begin position="264"/>
        <end position="276"/>
    </location>
</feature>
<organism evidence="2 3">
    <name type="scientific">Oldenlandia corymbosa var. corymbosa</name>
    <dbReference type="NCBI Taxonomy" id="529605"/>
    <lineage>
        <taxon>Eukaryota</taxon>
        <taxon>Viridiplantae</taxon>
        <taxon>Streptophyta</taxon>
        <taxon>Embryophyta</taxon>
        <taxon>Tracheophyta</taxon>
        <taxon>Spermatophyta</taxon>
        <taxon>Magnoliopsida</taxon>
        <taxon>eudicotyledons</taxon>
        <taxon>Gunneridae</taxon>
        <taxon>Pentapetalae</taxon>
        <taxon>asterids</taxon>
        <taxon>lamiids</taxon>
        <taxon>Gentianales</taxon>
        <taxon>Rubiaceae</taxon>
        <taxon>Rubioideae</taxon>
        <taxon>Spermacoceae</taxon>
        <taxon>Hedyotis-Oldenlandia complex</taxon>
        <taxon>Oldenlandia</taxon>
    </lineage>
</organism>
<name>A0AAV1CPD5_OLDCO</name>
<proteinExistence type="predicted"/>
<dbReference type="AlphaFoldDB" id="A0AAV1CPD5"/>
<evidence type="ECO:0000256" key="1">
    <source>
        <dbReference type="SAM" id="MobiDB-lite"/>
    </source>
</evidence>
<sequence>MCQHTRYLKKPEEKLGETLGKVHNVLIPDVGGSEYRHIKVLVDIDLRKQLERGTLLEYKGKEVRVLFKYENLGEFGSWLRAGYWKKEEKEVLDETKEERSDAGIDSLGLGVRGEKSRSNSKLGIKNSMGSEEGIIRVERVRKGIKLGEEGDSRWMNGVSQSLETNQIRDHQVSQEVETSKSAAKYVTGKREVEKPARVEAGVSKWSEVVKRNINSEVRFFLESEPSGGNKMAGEGPSRGITSVDCLEKALAAGKGLKSSDAGGRNRKGQWKKKARQVKKDSGEKRKGKEVVMGELTGKRIREGSTVSSPQRTDDQKRRKVTNSTVEMCGDGVNDMDTIMGDQGLEAKAIGGTEGKKGRWGVRWFMGGDFSDIREVGEKKGGRMRNASSCMEEVEIEEFGKAKVTHVDRLASDHCLFFLDTDPGSLKRKSRFYFDKGWVAKNEINEIVKKAWETEVEGSPMHKLSLKIKICRLELLKWNGQQGLNSSKEIQRISKELETMKEQGVEVRRERDLSSQLRKVNQLIDPIAKSWRREMLNEILIPSEVELVMEIPLSKHGSKDTQRVWELAPVRWDGLRFRGQRFADWWGALMKIEDGTEIDARIEISVYLLWQIWKARNSWQYEETKIEAFEVVRRAIAEWTEFKQVQKARQRVQNIGRREENNKDGWLQSKGKSN</sequence>
<evidence type="ECO:0000313" key="3">
    <source>
        <dbReference type="Proteomes" id="UP001161247"/>
    </source>
</evidence>
<evidence type="ECO:0000313" key="2">
    <source>
        <dbReference type="EMBL" id="CAI9097451.1"/>
    </source>
</evidence>
<feature type="compositionally biased region" description="Basic and acidic residues" evidence="1">
    <location>
        <begin position="277"/>
        <end position="302"/>
    </location>
</feature>
<dbReference type="EMBL" id="OX459120">
    <property type="protein sequence ID" value="CAI9097451.1"/>
    <property type="molecule type" value="Genomic_DNA"/>
</dbReference>
<dbReference type="Proteomes" id="UP001161247">
    <property type="component" value="Chromosome 3"/>
</dbReference>